<protein>
    <submittedName>
        <fullName evidence="1">Uncharacterized protein</fullName>
    </submittedName>
</protein>
<organism evidence="1">
    <name type="scientific">Siphoviridae sp. ctHGG8</name>
    <dbReference type="NCBI Taxonomy" id="2826230"/>
    <lineage>
        <taxon>Viruses</taxon>
        <taxon>Duplodnaviria</taxon>
        <taxon>Heunggongvirae</taxon>
        <taxon>Uroviricota</taxon>
        <taxon>Caudoviricetes</taxon>
    </lineage>
</organism>
<dbReference type="EMBL" id="BK015071">
    <property type="protein sequence ID" value="DAD89894.1"/>
    <property type="molecule type" value="Genomic_DNA"/>
</dbReference>
<accession>A0A8S5N5L0</accession>
<proteinExistence type="predicted"/>
<reference evidence="1" key="1">
    <citation type="journal article" date="2021" name="Proc. Natl. Acad. Sci. U.S.A.">
        <title>A Catalog of Tens of Thousands of Viruses from Human Metagenomes Reveals Hidden Associations with Chronic Diseases.</title>
        <authorList>
            <person name="Tisza M.J."/>
            <person name="Buck C.B."/>
        </authorList>
    </citation>
    <scope>NUCLEOTIDE SEQUENCE</scope>
    <source>
        <strain evidence="1">CtHGG8</strain>
    </source>
</reference>
<evidence type="ECO:0000313" key="1">
    <source>
        <dbReference type="EMBL" id="DAD89894.1"/>
    </source>
</evidence>
<sequence>METKTNKAISLLQCGDFKAALAIFSTFRIGFTKEEQRTLKIASESLSGKGSFYRQLGIDIDKEIEKSKSIITSKYLKMK</sequence>
<name>A0A8S5N5L0_9CAUD</name>